<dbReference type="Pfam" id="PF00201">
    <property type="entry name" value="UDPGT"/>
    <property type="match status" value="1"/>
</dbReference>
<dbReference type="PANTHER" id="PTHR11926">
    <property type="entry name" value="GLUCOSYL/GLUCURONOSYL TRANSFERASES"/>
    <property type="match status" value="1"/>
</dbReference>
<sequence length="418" mass="47200">MESNGNHVQGVPYLSQGHINPMFQFSKKLISKGLKITLAIIIHVAKTMETQIDGPVQIEMISDGHDEGGMMQASSVSTNLEWFKVVGSKSLKQILQTQRSLGNPVRYVVYDLFLPWALDVTKQFNLLGAAFYTQSCVFHSIYYNVQNGVLKTTFSADQVISVLGLPPLDVSNLPSFTSHLGPDPSLLGALLGPYCNTNKANWVLFNIFDKLEVEVVNWTTKAWKVMAIRPTIPSMYLDKRIDVNFGFDMFVSKTASCLSWLNSKKNHYVIYVSFCSISVVKQEQTEEIAWALLEFNFNFLWVCTQLEVLSHPAVRCFATHCGWNSVLETLNIGVPMIGFPQWIDQPTNAKCIKALWKMGIRPKVDETKISGKRQIVSCVREIMKEDKWDAMKKNTISKGGRYDKNIDEFVAKVKEFVA</sequence>
<proteinExistence type="inferred from homology"/>
<dbReference type="InterPro" id="IPR002213">
    <property type="entry name" value="UDP_glucos_trans"/>
</dbReference>
<dbReference type="GO" id="GO:0080043">
    <property type="term" value="F:quercetin 3-O-glucosyltransferase activity"/>
    <property type="evidence" value="ECO:0007669"/>
    <property type="project" value="TreeGrafter"/>
</dbReference>
<evidence type="ECO:0008006" key="5">
    <source>
        <dbReference type="Google" id="ProtNLM"/>
    </source>
</evidence>
<dbReference type="EMBL" id="JAJJMA010088635">
    <property type="protein sequence ID" value="MCL7029279.1"/>
    <property type="molecule type" value="Genomic_DNA"/>
</dbReference>
<dbReference type="SUPFAM" id="SSF53756">
    <property type="entry name" value="UDP-Glycosyltransferase/glycogen phosphorylase"/>
    <property type="match status" value="1"/>
</dbReference>
<keyword evidence="4" id="KW-1185">Reference proteome</keyword>
<evidence type="ECO:0000256" key="2">
    <source>
        <dbReference type="ARBA" id="ARBA00022679"/>
    </source>
</evidence>
<dbReference type="AlphaFoldDB" id="A0AA41S4C9"/>
<evidence type="ECO:0000313" key="3">
    <source>
        <dbReference type="EMBL" id="MCL7029279.1"/>
    </source>
</evidence>
<reference evidence="3" key="1">
    <citation type="submission" date="2022-03" db="EMBL/GenBank/DDBJ databases">
        <title>A functionally conserved STORR gene fusion in Papaver species that diverged 16.8 million years ago.</title>
        <authorList>
            <person name="Catania T."/>
        </authorList>
    </citation>
    <scope>NUCLEOTIDE SEQUENCE</scope>
    <source>
        <strain evidence="3">S-191538</strain>
    </source>
</reference>
<gene>
    <name evidence="3" type="ORF">MKW94_025765</name>
</gene>
<dbReference type="GO" id="GO:0080044">
    <property type="term" value="F:quercetin 7-O-glucosyltransferase activity"/>
    <property type="evidence" value="ECO:0007669"/>
    <property type="project" value="TreeGrafter"/>
</dbReference>
<accession>A0AA41S4C9</accession>
<name>A0AA41S4C9_PAPNU</name>
<comment type="caution">
    <text evidence="3">The sequence shown here is derived from an EMBL/GenBank/DDBJ whole genome shotgun (WGS) entry which is preliminary data.</text>
</comment>
<dbReference type="CDD" id="cd03784">
    <property type="entry name" value="GT1_Gtf-like"/>
    <property type="match status" value="1"/>
</dbReference>
<dbReference type="Proteomes" id="UP001177140">
    <property type="component" value="Unassembled WGS sequence"/>
</dbReference>
<evidence type="ECO:0000256" key="1">
    <source>
        <dbReference type="ARBA" id="ARBA00009995"/>
    </source>
</evidence>
<organism evidence="3 4">
    <name type="scientific">Papaver nudicaule</name>
    <name type="common">Iceland poppy</name>
    <dbReference type="NCBI Taxonomy" id="74823"/>
    <lineage>
        <taxon>Eukaryota</taxon>
        <taxon>Viridiplantae</taxon>
        <taxon>Streptophyta</taxon>
        <taxon>Embryophyta</taxon>
        <taxon>Tracheophyta</taxon>
        <taxon>Spermatophyta</taxon>
        <taxon>Magnoliopsida</taxon>
        <taxon>Ranunculales</taxon>
        <taxon>Papaveraceae</taxon>
        <taxon>Papaveroideae</taxon>
        <taxon>Papaver</taxon>
    </lineage>
</organism>
<dbReference type="PANTHER" id="PTHR11926:SF1553">
    <property type="entry name" value="GLYCOSYLTRANSFERASE"/>
    <property type="match status" value="1"/>
</dbReference>
<dbReference type="Gene3D" id="3.40.50.2000">
    <property type="entry name" value="Glycogen Phosphorylase B"/>
    <property type="match status" value="3"/>
</dbReference>
<comment type="similarity">
    <text evidence="1">Belongs to the UDP-glycosyltransferase family.</text>
</comment>
<protein>
    <recommendedName>
        <fullName evidence="5">Glycosyltransferase</fullName>
    </recommendedName>
</protein>
<keyword evidence="2" id="KW-0808">Transferase</keyword>
<evidence type="ECO:0000313" key="4">
    <source>
        <dbReference type="Proteomes" id="UP001177140"/>
    </source>
</evidence>